<gene>
    <name evidence="1" type="ORF">HMPREF0179_05119</name>
</gene>
<evidence type="ECO:0000313" key="2">
    <source>
        <dbReference type="Proteomes" id="UP000006034"/>
    </source>
</evidence>
<keyword evidence="2" id="KW-1185">Reference proteome</keyword>
<accession>S2KSY9</accession>
<proteinExistence type="predicted"/>
<evidence type="ECO:0000313" key="1">
    <source>
        <dbReference type="EMBL" id="EPC05835.1"/>
    </source>
</evidence>
<dbReference type="EMBL" id="ADCP02000001">
    <property type="protein sequence ID" value="EPC05835.1"/>
    <property type="molecule type" value="Genomic_DNA"/>
</dbReference>
<comment type="caution">
    <text evidence="1">The sequence shown here is derived from an EMBL/GenBank/DDBJ whole genome shotgun (WGS) entry which is preliminary data.</text>
</comment>
<organism evidence="1 2">
    <name type="scientific">Bilophila wadsworthia (strain 3_1_6)</name>
    <dbReference type="NCBI Taxonomy" id="563192"/>
    <lineage>
        <taxon>Bacteria</taxon>
        <taxon>Pseudomonadati</taxon>
        <taxon>Thermodesulfobacteriota</taxon>
        <taxon>Desulfovibrionia</taxon>
        <taxon>Desulfovibrionales</taxon>
        <taxon>Desulfovibrionaceae</taxon>
        <taxon>Bilophila</taxon>
    </lineage>
</organism>
<dbReference type="HOGENOM" id="CLU_220212_0_0_7"/>
<protein>
    <submittedName>
        <fullName evidence="1">Uncharacterized protein</fullName>
    </submittedName>
</protein>
<reference evidence="1 2" key="1">
    <citation type="submission" date="2010-10" db="EMBL/GenBank/DDBJ databases">
        <authorList>
            <consortium name="The Broad Institute Genome Sequencing Platform"/>
            <person name="Ward D."/>
            <person name="Earl A."/>
            <person name="Feldgarden M."/>
            <person name="Young S.K."/>
            <person name="Gargeya S."/>
            <person name="Zeng Q."/>
            <person name="Alvarado L."/>
            <person name="Berlin A."/>
            <person name="Bochicchio J."/>
            <person name="Chapman S.B."/>
            <person name="Chen Z."/>
            <person name="Freedman E."/>
            <person name="Gellesch M."/>
            <person name="Goldberg J."/>
            <person name="Griggs A."/>
            <person name="Gujja S."/>
            <person name="Heilman E."/>
            <person name="Heiman D."/>
            <person name="Howarth C."/>
            <person name="Mehta T."/>
            <person name="Neiman D."/>
            <person name="Pearson M."/>
            <person name="Roberts A."/>
            <person name="Saif S."/>
            <person name="Shea T."/>
            <person name="Shenoy N."/>
            <person name="Sisk P."/>
            <person name="Stolte C."/>
            <person name="Sykes S."/>
            <person name="White J."/>
            <person name="Yandava C."/>
            <person name="Allen-Vercoe E."/>
            <person name="Sibley C."/>
            <person name="Ambrose C.E."/>
            <person name="Strauss J."/>
            <person name="Daigneault M."/>
            <person name="Haas B."/>
            <person name="Nusbaum C."/>
            <person name="Birren B."/>
        </authorList>
    </citation>
    <scope>NUCLEOTIDE SEQUENCE [LARGE SCALE GENOMIC DNA]</scope>
    <source>
        <strain evidence="1 2">3_1_6</strain>
    </source>
</reference>
<reference evidence="1 2" key="2">
    <citation type="submission" date="2013-04" db="EMBL/GenBank/DDBJ databases">
        <title>The Genome Sequence of Bilophila wadsworthia 3_1_6.</title>
        <authorList>
            <consortium name="The Broad Institute Genomics Platform"/>
            <person name="Earl A."/>
            <person name="Ward D."/>
            <person name="Feldgarden M."/>
            <person name="Gevers D."/>
            <person name="Sibley C."/>
            <person name="Strauss J."/>
            <person name="Allen-Vercoe E."/>
            <person name="Walker B."/>
            <person name="Young S."/>
            <person name="Zeng Q."/>
            <person name="Gargeya S."/>
            <person name="Fitzgerald M."/>
            <person name="Haas B."/>
            <person name="Abouelleil A."/>
            <person name="Allen A.W."/>
            <person name="Alvarado L."/>
            <person name="Arachchi H.M."/>
            <person name="Berlin A.M."/>
            <person name="Chapman S.B."/>
            <person name="Gainer-Dewar J."/>
            <person name="Goldberg J."/>
            <person name="Griggs A."/>
            <person name="Gujja S."/>
            <person name="Hansen M."/>
            <person name="Howarth C."/>
            <person name="Imamovic A."/>
            <person name="Ireland A."/>
            <person name="Larimer J."/>
            <person name="McCowan C."/>
            <person name="Murphy C."/>
            <person name="Pearson M."/>
            <person name="Poon T.W."/>
            <person name="Priest M."/>
            <person name="Roberts A."/>
            <person name="Saif S."/>
            <person name="Shea T."/>
            <person name="Sisk P."/>
            <person name="Sykes S."/>
            <person name="Wortman J."/>
            <person name="Nusbaum C."/>
            <person name="Birren B."/>
        </authorList>
    </citation>
    <scope>NUCLEOTIDE SEQUENCE [LARGE SCALE GENOMIC DNA]</scope>
    <source>
        <strain evidence="1 2">3_1_6</strain>
    </source>
</reference>
<sequence>MLTVKADKAVLEKLAALMRNEEPDSCVRLKEYVLGGG</sequence>
<dbReference type="AlphaFoldDB" id="S2KSY9"/>
<dbReference type="STRING" id="563192.HMPREF0179_05119"/>
<name>S2KSY9_BILW3</name>
<dbReference type="Proteomes" id="UP000006034">
    <property type="component" value="Unassembled WGS sequence"/>
</dbReference>